<dbReference type="EMBL" id="JANAKD010003356">
    <property type="protein sequence ID" value="KAJ3472206.1"/>
    <property type="molecule type" value="Genomic_DNA"/>
</dbReference>
<proteinExistence type="predicted"/>
<name>A0ACC1QCS3_9HYPO</name>
<sequence>MRVRYETCLGSKMICAASASRERLTASLAAADGAVAGISEVAANVADLGVEEALAGKVATVEVLGAPEAAGRDGAELRAVGDGGGGCGAPAPVSGAMDILGERPNERAKKRLMKLNGIAV</sequence>
<evidence type="ECO:0000313" key="1">
    <source>
        <dbReference type="EMBL" id="KAJ3472206.1"/>
    </source>
</evidence>
<accession>A0ACC1QCS3</accession>
<reference evidence="1" key="1">
    <citation type="submission" date="2022-07" db="EMBL/GenBank/DDBJ databases">
        <title>Genome Sequence of Lecanicillium saksenae.</title>
        <authorList>
            <person name="Buettner E."/>
        </authorList>
    </citation>
    <scope>NUCLEOTIDE SEQUENCE</scope>
    <source>
        <strain evidence="1">VT-O1</strain>
    </source>
</reference>
<comment type="caution">
    <text evidence="1">The sequence shown here is derived from an EMBL/GenBank/DDBJ whole genome shotgun (WGS) entry which is preliminary data.</text>
</comment>
<gene>
    <name evidence="1" type="ORF">NLG97_g11191</name>
</gene>
<organism evidence="1 2">
    <name type="scientific">Lecanicillium saksenae</name>
    <dbReference type="NCBI Taxonomy" id="468837"/>
    <lineage>
        <taxon>Eukaryota</taxon>
        <taxon>Fungi</taxon>
        <taxon>Dikarya</taxon>
        <taxon>Ascomycota</taxon>
        <taxon>Pezizomycotina</taxon>
        <taxon>Sordariomycetes</taxon>
        <taxon>Hypocreomycetidae</taxon>
        <taxon>Hypocreales</taxon>
        <taxon>Cordycipitaceae</taxon>
        <taxon>Lecanicillium</taxon>
    </lineage>
</organism>
<protein>
    <submittedName>
        <fullName evidence="1">Uncharacterized protein</fullName>
    </submittedName>
</protein>
<evidence type="ECO:0000313" key="2">
    <source>
        <dbReference type="Proteomes" id="UP001148737"/>
    </source>
</evidence>
<keyword evidence="2" id="KW-1185">Reference proteome</keyword>
<dbReference type="Proteomes" id="UP001148737">
    <property type="component" value="Unassembled WGS sequence"/>
</dbReference>